<evidence type="ECO:0000313" key="7">
    <source>
        <dbReference type="EMBL" id="MBR0596916.1"/>
    </source>
</evidence>
<proteinExistence type="inferred from homology"/>
<evidence type="ECO:0000256" key="5">
    <source>
        <dbReference type="ARBA" id="ARBA00023136"/>
    </source>
</evidence>
<evidence type="ECO:0000256" key="2">
    <source>
        <dbReference type="ARBA" id="ARBA00008854"/>
    </source>
</evidence>
<keyword evidence="8" id="KW-1185">Reference proteome</keyword>
<dbReference type="RefSeq" id="WP_227017049.1">
    <property type="nucleotide sequence ID" value="NZ_JAGSND010000002.1"/>
</dbReference>
<evidence type="ECO:0000313" key="8">
    <source>
        <dbReference type="Proteomes" id="UP000675664"/>
    </source>
</evidence>
<comment type="similarity">
    <text evidence="2">Belongs to the LemA family.</text>
</comment>
<evidence type="ECO:0000256" key="6">
    <source>
        <dbReference type="SAM" id="Phobius"/>
    </source>
</evidence>
<evidence type="ECO:0000256" key="4">
    <source>
        <dbReference type="ARBA" id="ARBA00022989"/>
    </source>
</evidence>
<feature type="transmembrane region" description="Helical" evidence="6">
    <location>
        <begin position="15"/>
        <end position="35"/>
    </location>
</feature>
<evidence type="ECO:0000256" key="1">
    <source>
        <dbReference type="ARBA" id="ARBA00004167"/>
    </source>
</evidence>
<dbReference type="EMBL" id="JAGSND010000002">
    <property type="protein sequence ID" value="MBR0596916.1"/>
    <property type="molecule type" value="Genomic_DNA"/>
</dbReference>
<name>A0A8J7VYB0_9FIRM</name>
<reference evidence="7" key="2">
    <citation type="submission" date="2021-04" db="EMBL/GenBank/DDBJ databases">
        <authorList>
            <person name="Liu J."/>
        </authorList>
    </citation>
    <scope>NUCLEOTIDE SEQUENCE</scope>
    <source>
        <strain evidence="7">BAD-6</strain>
    </source>
</reference>
<dbReference type="InterPro" id="IPR023353">
    <property type="entry name" value="LemA-like_dom_sf"/>
</dbReference>
<dbReference type="SUPFAM" id="SSF140478">
    <property type="entry name" value="LemA-like"/>
    <property type="match status" value="1"/>
</dbReference>
<dbReference type="AlphaFoldDB" id="A0A8J7VYB0"/>
<keyword evidence="3 6" id="KW-0812">Transmembrane</keyword>
<gene>
    <name evidence="7" type="ORF">KCX82_03410</name>
</gene>
<sequence>MNLKRIKERTYARKLLSFIVGLIIGWVFYLFIFAVFTEGDQEIPDKFVYLSMILSFFTMVIYSIFSDFNYLKRLQLTTSALYNNMSFYKKREKELLTKSEGIISKFLNHESDIQKTVAMSRAGNPEFNYNTELGSLSDLKVTIEKYPDLKADKHITNALAQIEESQNIILNSKLMYNDYVTYYNSAIISFPAVLFSGFWDLTPMEFYADLDD</sequence>
<evidence type="ECO:0000256" key="3">
    <source>
        <dbReference type="ARBA" id="ARBA00022692"/>
    </source>
</evidence>
<feature type="transmembrane region" description="Helical" evidence="6">
    <location>
        <begin position="180"/>
        <end position="199"/>
    </location>
</feature>
<dbReference type="PANTHER" id="PTHR34478">
    <property type="entry name" value="PROTEIN LEMA"/>
    <property type="match status" value="1"/>
</dbReference>
<comment type="caution">
    <text evidence="7">The sequence shown here is derived from an EMBL/GenBank/DDBJ whole genome shotgun (WGS) entry which is preliminary data.</text>
</comment>
<dbReference type="Proteomes" id="UP000675664">
    <property type="component" value="Unassembled WGS sequence"/>
</dbReference>
<dbReference type="InterPro" id="IPR007156">
    <property type="entry name" value="MamQ_LemA"/>
</dbReference>
<accession>A0A8J7VYB0</accession>
<organism evidence="7 8">
    <name type="scientific">Sinanaerobacter chloroacetimidivorans</name>
    <dbReference type="NCBI Taxonomy" id="2818044"/>
    <lineage>
        <taxon>Bacteria</taxon>
        <taxon>Bacillati</taxon>
        <taxon>Bacillota</taxon>
        <taxon>Clostridia</taxon>
        <taxon>Peptostreptococcales</taxon>
        <taxon>Anaerovoracaceae</taxon>
        <taxon>Sinanaerobacter</taxon>
    </lineage>
</organism>
<keyword evidence="5 6" id="KW-0472">Membrane</keyword>
<dbReference type="PANTHER" id="PTHR34478:SF2">
    <property type="entry name" value="MEMBRANE PROTEIN"/>
    <property type="match status" value="1"/>
</dbReference>
<keyword evidence="4 6" id="KW-1133">Transmembrane helix</keyword>
<reference evidence="7" key="1">
    <citation type="submission" date="2021-04" db="EMBL/GenBank/DDBJ databases">
        <title>Sinoanaerobacter chloroacetimidivorans sp. nov., an obligate anaerobic bacterium isolated from anaerobic sludge.</title>
        <authorList>
            <person name="Bao Y."/>
        </authorList>
    </citation>
    <scope>NUCLEOTIDE SEQUENCE</scope>
    <source>
        <strain evidence="7">BAD-6</strain>
    </source>
</reference>
<feature type="transmembrane region" description="Helical" evidence="6">
    <location>
        <begin position="47"/>
        <end position="65"/>
    </location>
</feature>
<protein>
    <submittedName>
        <fullName evidence="7">LemA family protein</fullName>
    </submittedName>
</protein>
<dbReference type="Gene3D" id="1.20.1440.20">
    <property type="entry name" value="LemA-like domain"/>
    <property type="match status" value="1"/>
</dbReference>
<comment type="subcellular location">
    <subcellularLocation>
        <location evidence="1">Membrane</location>
        <topology evidence="1">Single-pass membrane protein</topology>
    </subcellularLocation>
</comment>
<dbReference type="Pfam" id="PF04011">
    <property type="entry name" value="LemA"/>
    <property type="match status" value="1"/>
</dbReference>
<dbReference type="GO" id="GO:0016020">
    <property type="term" value="C:membrane"/>
    <property type="evidence" value="ECO:0007669"/>
    <property type="project" value="UniProtKB-SubCell"/>
</dbReference>